<evidence type="ECO:0000256" key="1">
    <source>
        <dbReference type="SAM" id="MobiDB-lite"/>
    </source>
</evidence>
<organism evidence="2">
    <name type="scientific">Ditylum brightwellii</name>
    <dbReference type="NCBI Taxonomy" id="49249"/>
    <lineage>
        <taxon>Eukaryota</taxon>
        <taxon>Sar</taxon>
        <taxon>Stramenopiles</taxon>
        <taxon>Ochrophyta</taxon>
        <taxon>Bacillariophyta</taxon>
        <taxon>Mediophyceae</taxon>
        <taxon>Lithodesmiophycidae</taxon>
        <taxon>Lithodesmiales</taxon>
        <taxon>Lithodesmiaceae</taxon>
        <taxon>Ditylum</taxon>
    </lineage>
</organism>
<reference evidence="2" key="1">
    <citation type="submission" date="2021-01" db="EMBL/GenBank/DDBJ databases">
        <authorList>
            <person name="Corre E."/>
            <person name="Pelletier E."/>
            <person name="Niang G."/>
            <person name="Scheremetjew M."/>
            <person name="Finn R."/>
            <person name="Kale V."/>
            <person name="Holt S."/>
            <person name="Cochrane G."/>
            <person name="Meng A."/>
            <person name="Brown T."/>
            <person name="Cohen L."/>
        </authorList>
    </citation>
    <scope>NUCLEOTIDE SEQUENCE</scope>
    <source>
        <strain evidence="2">Pop2</strain>
    </source>
</reference>
<feature type="region of interest" description="Disordered" evidence="1">
    <location>
        <begin position="41"/>
        <end position="69"/>
    </location>
</feature>
<sequence>MKYHQETHDVNASEEHFQKPALPTKIENDVYEEKKASALYDAPLPGSYPPPSWADYHGSRNSRMCPPDYSTLSSHMPYNPEHRRDYASTDYSQHAMLPRKSRKRPSSEFPDSSQSSRPKYEDASHGNNGLNTNQKTNYHDPYANRNHYQGNIPFSHAHSSAMPIKSSLENPHMDPAAWSDAKASQPSYYAPHPINPLPPRLLPNSSTFGYGAPTGPHTRPNSSYAPHNYNFYGQVPLPQHLDQGVVQSQGTALYQKHQFSQPSRSILTLAMGEDENWLSEFLCFVRGHCTEVVCASQQDVISRMNSKKVLQGQVGIRCQFCSHLPHKKRGGRSSTFPSSLSRIYQSLTMMIRDHFESCPAMPSESKTKFKELRGSVSQGVVGSKKYWIHSAKALGLVDTDSGIFFIDRRYFASKQT</sequence>
<evidence type="ECO:0000313" key="2">
    <source>
        <dbReference type="EMBL" id="CAD9314782.1"/>
    </source>
</evidence>
<protein>
    <submittedName>
        <fullName evidence="2">Uncharacterized protein</fullName>
    </submittedName>
</protein>
<name>A0A7S1VZJ7_9STRA</name>
<dbReference type="EMBL" id="HBGN01001768">
    <property type="protein sequence ID" value="CAD9314782.1"/>
    <property type="molecule type" value="Transcribed_RNA"/>
</dbReference>
<dbReference type="AlphaFoldDB" id="A0A7S1VZJ7"/>
<feature type="compositionally biased region" description="Low complexity" evidence="1">
    <location>
        <begin position="107"/>
        <end position="117"/>
    </location>
</feature>
<gene>
    <name evidence="2" type="ORF">DBRI1063_LOCUS1188</name>
</gene>
<feature type="compositionally biased region" description="Basic and acidic residues" evidence="1">
    <location>
        <begin position="1"/>
        <end position="18"/>
    </location>
</feature>
<feature type="region of interest" description="Disordered" evidence="1">
    <location>
        <begin position="1"/>
        <end position="26"/>
    </location>
</feature>
<feature type="region of interest" description="Disordered" evidence="1">
    <location>
        <begin position="89"/>
        <end position="157"/>
    </location>
</feature>
<accession>A0A7S1VZJ7</accession>
<proteinExistence type="predicted"/>
<feature type="compositionally biased region" description="Polar residues" evidence="1">
    <location>
        <begin position="125"/>
        <end position="136"/>
    </location>
</feature>